<evidence type="ECO:0008006" key="3">
    <source>
        <dbReference type="Google" id="ProtNLM"/>
    </source>
</evidence>
<reference evidence="1 2" key="1">
    <citation type="submission" date="2024-09" db="EMBL/GenBank/DDBJ databases">
        <title>Chromosome-scale assembly of Riccia fluitans.</title>
        <authorList>
            <person name="Paukszto L."/>
            <person name="Sawicki J."/>
            <person name="Karawczyk K."/>
            <person name="Piernik-Szablinska J."/>
            <person name="Szczecinska M."/>
            <person name="Mazdziarz M."/>
        </authorList>
    </citation>
    <scope>NUCLEOTIDE SEQUENCE [LARGE SCALE GENOMIC DNA]</scope>
    <source>
        <strain evidence="1">Rf_01</strain>
        <tissue evidence="1">Aerial parts of the thallus</tissue>
    </source>
</reference>
<sequence length="152" mass="17163">MYDVERRCWGNLPSPLRLTFRPDGVDCKFMVCENQLVLLCVSQKRSTSALQEFGLTSLQIEKNSIILYEVDVLKGECEEMYKGTEESILQASFAGQYSDGDSIFFCGQRSGLRFNVRSRTWTDLPSIPICSLKCIAFSSSAFQPGKNTFIEV</sequence>
<dbReference type="AlphaFoldDB" id="A0ABD1Z6M8"/>
<protein>
    <recommendedName>
        <fullName evidence="3">Recombination activating protein 2</fullName>
    </recommendedName>
</protein>
<proteinExistence type="predicted"/>
<dbReference type="Proteomes" id="UP001605036">
    <property type="component" value="Unassembled WGS sequence"/>
</dbReference>
<accession>A0ABD1Z6M8</accession>
<organism evidence="1 2">
    <name type="scientific">Riccia fluitans</name>
    <dbReference type="NCBI Taxonomy" id="41844"/>
    <lineage>
        <taxon>Eukaryota</taxon>
        <taxon>Viridiplantae</taxon>
        <taxon>Streptophyta</taxon>
        <taxon>Embryophyta</taxon>
        <taxon>Marchantiophyta</taxon>
        <taxon>Marchantiopsida</taxon>
        <taxon>Marchantiidae</taxon>
        <taxon>Marchantiales</taxon>
        <taxon>Ricciaceae</taxon>
        <taxon>Riccia</taxon>
    </lineage>
</organism>
<comment type="caution">
    <text evidence="1">The sequence shown here is derived from an EMBL/GenBank/DDBJ whole genome shotgun (WGS) entry which is preliminary data.</text>
</comment>
<name>A0ABD1Z6M8_9MARC</name>
<evidence type="ECO:0000313" key="1">
    <source>
        <dbReference type="EMBL" id="KAL2643375.1"/>
    </source>
</evidence>
<gene>
    <name evidence="1" type="ORF">R1flu_010962</name>
</gene>
<dbReference type="EMBL" id="JBHFFA010000002">
    <property type="protein sequence ID" value="KAL2643375.1"/>
    <property type="molecule type" value="Genomic_DNA"/>
</dbReference>
<keyword evidence="2" id="KW-1185">Reference proteome</keyword>
<evidence type="ECO:0000313" key="2">
    <source>
        <dbReference type="Proteomes" id="UP001605036"/>
    </source>
</evidence>